<proteinExistence type="predicted"/>
<reference evidence="5" key="1">
    <citation type="journal article" date="2017" name="Nature">
        <title>The sunflower genome provides insights into oil metabolism, flowering and Asterid evolution.</title>
        <authorList>
            <person name="Badouin H."/>
            <person name="Gouzy J."/>
            <person name="Grassa C.J."/>
            <person name="Murat F."/>
            <person name="Staton S.E."/>
            <person name="Cottret L."/>
            <person name="Lelandais-Briere C."/>
            <person name="Owens G.L."/>
            <person name="Carrere S."/>
            <person name="Mayjonade B."/>
            <person name="Legrand L."/>
            <person name="Gill N."/>
            <person name="Kane N.C."/>
            <person name="Bowers J.E."/>
            <person name="Hubner S."/>
            <person name="Bellec A."/>
            <person name="Berard A."/>
            <person name="Berges H."/>
            <person name="Blanchet N."/>
            <person name="Boniface M.C."/>
            <person name="Brunel D."/>
            <person name="Catrice O."/>
            <person name="Chaidir N."/>
            <person name="Claudel C."/>
            <person name="Donnadieu C."/>
            <person name="Faraut T."/>
            <person name="Fievet G."/>
            <person name="Helmstetter N."/>
            <person name="King M."/>
            <person name="Knapp S.J."/>
            <person name="Lai Z."/>
            <person name="Le Paslier M.C."/>
            <person name="Lippi Y."/>
            <person name="Lorenzon L."/>
            <person name="Mandel J.R."/>
            <person name="Marage G."/>
            <person name="Marchand G."/>
            <person name="Marquand E."/>
            <person name="Bret-Mestries E."/>
            <person name="Morien E."/>
            <person name="Nambeesan S."/>
            <person name="Nguyen T."/>
            <person name="Pegot-Espagnet P."/>
            <person name="Pouilly N."/>
            <person name="Raftis F."/>
            <person name="Sallet E."/>
            <person name="Schiex T."/>
            <person name="Thomas J."/>
            <person name="Vandecasteele C."/>
            <person name="Vares D."/>
            <person name="Vear F."/>
            <person name="Vautrin S."/>
            <person name="Crespi M."/>
            <person name="Mangin B."/>
            <person name="Burke J.M."/>
            <person name="Salse J."/>
            <person name="Munos S."/>
            <person name="Vincourt P."/>
            <person name="Rieseberg L.H."/>
            <person name="Langlade N.B."/>
        </authorList>
    </citation>
    <scope>NUCLEOTIDE SEQUENCE</scope>
    <source>
        <tissue evidence="5">Leaves</tissue>
    </source>
</reference>
<dbReference type="Gramene" id="mRNA:HanXRQr2_Chr01g0032461">
    <property type="protein sequence ID" value="mRNA:HanXRQr2_Chr01g0032461"/>
    <property type="gene ID" value="HanXRQr2_Chr01g0032461"/>
</dbReference>
<evidence type="ECO:0000256" key="1">
    <source>
        <dbReference type="ARBA" id="ARBA00000032"/>
    </source>
</evidence>
<name>A0A9K3JWB2_HELAN</name>
<keyword evidence="3" id="KW-0732">Signal</keyword>
<accession>A0A9K3JWB2</accession>
<protein>
    <recommendedName>
        <fullName evidence="2">acid phosphatase</fullName>
        <ecNumber evidence="2">3.1.3.2</ecNumber>
    </recommendedName>
</protein>
<dbReference type="EC" id="3.1.3.2" evidence="2"/>
<evidence type="ECO:0000259" key="4">
    <source>
        <dbReference type="Pfam" id="PF00149"/>
    </source>
</evidence>
<evidence type="ECO:0000313" key="5">
    <source>
        <dbReference type="EMBL" id="KAF5822913.1"/>
    </source>
</evidence>
<dbReference type="InterPro" id="IPR029052">
    <property type="entry name" value="Metallo-depent_PP-like"/>
</dbReference>
<dbReference type="SUPFAM" id="SSF56300">
    <property type="entry name" value="Metallo-dependent phosphatases"/>
    <property type="match status" value="1"/>
</dbReference>
<evidence type="ECO:0000256" key="3">
    <source>
        <dbReference type="ARBA" id="ARBA00022729"/>
    </source>
</evidence>
<keyword evidence="5" id="KW-0378">Hydrolase</keyword>
<dbReference type="PANTHER" id="PTHR22953:SF86">
    <property type="entry name" value="PURPLE ACID PHOSPHATASE 10"/>
    <property type="match status" value="1"/>
</dbReference>
<feature type="domain" description="Calcineurin-like phosphoesterase" evidence="4">
    <location>
        <begin position="2"/>
        <end position="74"/>
    </location>
</feature>
<gene>
    <name evidence="5" type="ORF">HanXRQr2_Chr01g0032461</name>
</gene>
<comment type="catalytic activity">
    <reaction evidence="1">
        <text>a phosphate monoester + H2O = an alcohol + phosphate</text>
        <dbReference type="Rhea" id="RHEA:15017"/>
        <dbReference type="ChEBI" id="CHEBI:15377"/>
        <dbReference type="ChEBI" id="CHEBI:30879"/>
        <dbReference type="ChEBI" id="CHEBI:43474"/>
        <dbReference type="ChEBI" id="CHEBI:67140"/>
        <dbReference type="EC" id="3.1.3.2"/>
    </reaction>
</comment>
<reference evidence="5" key="2">
    <citation type="submission" date="2020-06" db="EMBL/GenBank/DDBJ databases">
        <title>Helianthus annuus Genome sequencing and assembly Release 2.</title>
        <authorList>
            <person name="Gouzy J."/>
            <person name="Langlade N."/>
            <person name="Munos S."/>
        </authorList>
    </citation>
    <scope>NUCLEOTIDE SEQUENCE</scope>
    <source>
        <tissue evidence="5">Leaves</tissue>
    </source>
</reference>
<dbReference type="InterPro" id="IPR004843">
    <property type="entry name" value="Calcineurin-like_PHP"/>
</dbReference>
<dbReference type="Pfam" id="PF00149">
    <property type="entry name" value="Metallophos"/>
    <property type="match status" value="1"/>
</dbReference>
<dbReference type="GO" id="GO:0003993">
    <property type="term" value="F:acid phosphatase activity"/>
    <property type="evidence" value="ECO:0007669"/>
    <property type="project" value="UniProtKB-EC"/>
</dbReference>
<dbReference type="Proteomes" id="UP000215914">
    <property type="component" value="Unassembled WGS sequence"/>
</dbReference>
<dbReference type="Gene3D" id="3.60.21.10">
    <property type="match status" value="1"/>
</dbReference>
<keyword evidence="6" id="KW-1185">Reference proteome</keyword>
<dbReference type="EMBL" id="MNCJ02000316">
    <property type="protein sequence ID" value="KAF5822913.1"/>
    <property type="molecule type" value="Genomic_DNA"/>
</dbReference>
<dbReference type="AlphaFoldDB" id="A0A9K3JWB2"/>
<comment type="caution">
    <text evidence="5">The sequence shown here is derived from an EMBL/GenBank/DDBJ whole genome shotgun (WGS) entry which is preliminary data.</text>
</comment>
<sequence>MGDLGQSYDSNITLSHYEMNPIKGQAVLFVGDISYADNYPNHDNKRWDSLGRFAERSIVYQPWIWTTGNHELHYAPKIVVIRDSRLRLLVRTKSDAGQEFCKRKKKKSHFDCI</sequence>
<evidence type="ECO:0000313" key="6">
    <source>
        <dbReference type="Proteomes" id="UP000215914"/>
    </source>
</evidence>
<evidence type="ECO:0000256" key="2">
    <source>
        <dbReference type="ARBA" id="ARBA00012646"/>
    </source>
</evidence>
<organism evidence="5 6">
    <name type="scientific">Helianthus annuus</name>
    <name type="common">Common sunflower</name>
    <dbReference type="NCBI Taxonomy" id="4232"/>
    <lineage>
        <taxon>Eukaryota</taxon>
        <taxon>Viridiplantae</taxon>
        <taxon>Streptophyta</taxon>
        <taxon>Embryophyta</taxon>
        <taxon>Tracheophyta</taxon>
        <taxon>Spermatophyta</taxon>
        <taxon>Magnoliopsida</taxon>
        <taxon>eudicotyledons</taxon>
        <taxon>Gunneridae</taxon>
        <taxon>Pentapetalae</taxon>
        <taxon>asterids</taxon>
        <taxon>campanulids</taxon>
        <taxon>Asterales</taxon>
        <taxon>Asteraceae</taxon>
        <taxon>Asteroideae</taxon>
        <taxon>Heliantheae alliance</taxon>
        <taxon>Heliantheae</taxon>
        <taxon>Helianthus</taxon>
    </lineage>
</organism>
<dbReference type="InterPro" id="IPR039331">
    <property type="entry name" value="PAPs-like"/>
</dbReference>
<dbReference type="PANTHER" id="PTHR22953">
    <property type="entry name" value="ACID PHOSPHATASE RELATED"/>
    <property type="match status" value="1"/>
</dbReference>